<keyword evidence="1" id="KW-0812">Transmembrane</keyword>
<protein>
    <submittedName>
        <fullName evidence="2">Uncharacterized protein</fullName>
    </submittedName>
</protein>
<feature type="transmembrane region" description="Helical" evidence="1">
    <location>
        <begin position="37"/>
        <end position="64"/>
    </location>
</feature>
<organism evidence="2">
    <name type="scientific">Lepeophtheirus salmonis</name>
    <name type="common">Salmon louse</name>
    <name type="synonym">Caligus salmonis</name>
    <dbReference type="NCBI Taxonomy" id="72036"/>
    <lineage>
        <taxon>Eukaryota</taxon>
        <taxon>Metazoa</taxon>
        <taxon>Ecdysozoa</taxon>
        <taxon>Arthropoda</taxon>
        <taxon>Crustacea</taxon>
        <taxon>Multicrustacea</taxon>
        <taxon>Hexanauplia</taxon>
        <taxon>Copepoda</taxon>
        <taxon>Siphonostomatoida</taxon>
        <taxon>Caligidae</taxon>
        <taxon>Lepeophtheirus</taxon>
    </lineage>
</organism>
<evidence type="ECO:0000313" key="2">
    <source>
        <dbReference type="EMBL" id="CDW34703.1"/>
    </source>
</evidence>
<feature type="transmembrane region" description="Helical" evidence="1">
    <location>
        <begin position="7"/>
        <end position="25"/>
    </location>
</feature>
<proteinExistence type="predicted"/>
<sequence length="75" mass="9078">MLVKYQFIITIIIYIKNHFCPLPLLKLSLYYYHHPLLGLAMLFSALYILPHLILCLFFYIYILFEEKNNNVLLRI</sequence>
<accession>A0A0K2U8Y7</accession>
<evidence type="ECO:0000256" key="1">
    <source>
        <dbReference type="SAM" id="Phobius"/>
    </source>
</evidence>
<reference evidence="2" key="1">
    <citation type="submission" date="2014-05" db="EMBL/GenBank/DDBJ databases">
        <authorList>
            <person name="Chronopoulou M."/>
        </authorList>
    </citation>
    <scope>NUCLEOTIDE SEQUENCE</scope>
    <source>
        <tissue evidence="2">Whole organism</tissue>
    </source>
</reference>
<keyword evidence="1" id="KW-1133">Transmembrane helix</keyword>
<name>A0A0K2U8Y7_LEPSM</name>
<dbReference type="EMBL" id="HACA01017342">
    <property type="protein sequence ID" value="CDW34703.1"/>
    <property type="molecule type" value="Transcribed_RNA"/>
</dbReference>
<keyword evidence="1" id="KW-0472">Membrane</keyword>
<dbReference type="AlphaFoldDB" id="A0A0K2U8Y7"/>